<dbReference type="FunFam" id="1.10.8.270:FF:000012">
    <property type="entry name" value="TBC domain-containing protein kinase-like protein-like"/>
    <property type="match status" value="1"/>
</dbReference>
<dbReference type="InterPro" id="IPR053235">
    <property type="entry name" value="Ser_Thr_kinase"/>
</dbReference>
<dbReference type="PANTHER" id="PTHR24361">
    <property type="entry name" value="MITOGEN-ACTIVATED KINASE KINASE KINASE"/>
    <property type="match status" value="1"/>
</dbReference>
<organism evidence="4">
    <name type="scientific">Rhipicephalus zambeziensis</name>
    <dbReference type="NCBI Taxonomy" id="60191"/>
    <lineage>
        <taxon>Eukaryota</taxon>
        <taxon>Metazoa</taxon>
        <taxon>Ecdysozoa</taxon>
        <taxon>Arthropoda</taxon>
        <taxon>Chelicerata</taxon>
        <taxon>Arachnida</taxon>
        <taxon>Acari</taxon>
        <taxon>Parasitiformes</taxon>
        <taxon>Ixodida</taxon>
        <taxon>Ixodoidea</taxon>
        <taxon>Ixodidae</taxon>
        <taxon>Rhipicephalinae</taxon>
        <taxon>Rhipicephalus</taxon>
        <taxon>Rhipicephalus</taxon>
    </lineage>
</organism>
<dbReference type="EMBL" id="GFPF01012245">
    <property type="protein sequence ID" value="MAA23391.1"/>
    <property type="molecule type" value="Transcribed_RNA"/>
</dbReference>
<dbReference type="Gene3D" id="1.10.510.10">
    <property type="entry name" value="Transferase(Phosphotransferase) domain 1"/>
    <property type="match status" value="1"/>
</dbReference>
<dbReference type="InterPro" id="IPR000719">
    <property type="entry name" value="Prot_kinase_dom"/>
</dbReference>
<evidence type="ECO:0000259" key="3">
    <source>
        <dbReference type="PROSITE" id="PS50206"/>
    </source>
</evidence>
<dbReference type="PROSITE" id="PS50086">
    <property type="entry name" value="TBC_RABGAP"/>
    <property type="match status" value="1"/>
</dbReference>
<dbReference type="SMART" id="SM00164">
    <property type="entry name" value="TBC"/>
    <property type="match status" value="1"/>
</dbReference>
<proteinExistence type="predicted"/>
<sequence length="1141" mass="126429">MPSLKKTTFGARTFFASCHARDTCGMNGLPLTPNSIRVLGLFQLLKCLSHKNLCAYLDAFRSKHERLVVVIEHFRNSLQDEIPNKLPVDTISRICREVLEALDYLHARGITHRALSPCSVLLDDKLQVKLANYGLCHMTENGRTVPFPLGTPKYLAPEVLTQERPSGPKADIWSLGVITLELALGKEVWKGASLDQIFAKLLTCIKEDGDIVLLAAESDPLSSKLKELDPFLKSFISSCLKLLPRERPSAQELLQHPFVALAPEEPSLPMRLEPLRCESLAPLKCTPCFGSPLEERPLQELYSLWCLAGGDAEAELGRQGCLRAKPPICTLPCIVLLEGEELGQKKDTIFFYDDTVVLLPTEQLCQRLKGMDPNLYYPLIEEREDVPASPNFNSDTAALPVVIREKDIEYQLQRIILYNRLLEAYPYQKQRIIQEAKLDIPPLCRAHIWSALLDVQGDLIREYEAIDKETPTPTDRQIEVDIPRCHQYDELLSSPTAHAKFKRLLKAWVVSHPHYVYWQGLDSLCAPFLHLHFNDEASAYACLSTFISRYLYDFFLQDNSQVIKEYLAVFSHLVAFHDPELTNHLDSIGFLPELYSIPWFLTMYTHVFPLHKIFHLWDTLLLGRDSFPLCVGVAILQQLRADLLSFGFNECILLFSDMPEIDIQRCVQDSIRIFCTTPQSSTFRAHASPGRQPQDPLGMTPVPLEELKAELCPRISPRDLLALLQMSRTDSSKMPLLVIDVRPSEEYQRGTIPGALNVVLASSSSHTGVVVVAGSQKEHAAAVSVSPTTHLFEEGGMQARPAPCRRPMDWCAAVSPGCASCTVASRPCALCSSCPPEWSAAAANKQRSLIHHLLVGVERVDVHVLLFVHAAHMRAEVVPAGRPIAAVRAQVWLLARVHASVLDYLFELDARETTHVAHKVLSAAVLFHVLLHIGLGGAVLAADLAAQLDGCQLGGTQHVGLLVLAVRLVHGARVWAEGAAVLLRVVPVPLRGGLGLVALLAARVEALLQHVLHYVLVQLVAPWRHVRARRARVERTERTLLGTGVAGIASRLARHPVVHAGVLLERAAALEHRATVLALVADLFDGCQGAAVFLQGGLEQGLLDGHVGRGPHHHLAPFDDVLLLDHRVGHQDYLPVGLPFL</sequence>
<name>A0A224Z7L7_9ACAR</name>
<accession>A0A224Z7L7</accession>
<evidence type="ECO:0000259" key="1">
    <source>
        <dbReference type="PROSITE" id="PS50011"/>
    </source>
</evidence>
<dbReference type="FunFam" id="1.10.472.80:FF:000015">
    <property type="entry name" value="TBC domain-containing protein kinase-like protein"/>
    <property type="match status" value="1"/>
</dbReference>
<dbReference type="Gene3D" id="1.10.472.80">
    <property type="entry name" value="Ypt/Rab-GAP domain of gyp1p, domain 3"/>
    <property type="match status" value="1"/>
</dbReference>
<dbReference type="GO" id="GO:0005737">
    <property type="term" value="C:cytoplasm"/>
    <property type="evidence" value="ECO:0007669"/>
    <property type="project" value="TreeGrafter"/>
</dbReference>
<dbReference type="GO" id="GO:0004672">
    <property type="term" value="F:protein kinase activity"/>
    <property type="evidence" value="ECO:0007669"/>
    <property type="project" value="InterPro"/>
</dbReference>
<dbReference type="Gene3D" id="3.40.250.10">
    <property type="entry name" value="Rhodanese-like domain"/>
    <property type="match status" value="1"/>
</dbReference>
<dbReference type="Pfam" id="PF00566">
    <property type="entry name" value="RabGAP-TBC"/>
    <property type="match status" value="1"/>
</dbReference>
<feature type="domain" description="Rab-GAP TBC" evidence="2">
    <location>
        <begin position="439"/>
        <end position="624"/>
    </location>
</feature>
<dbReference type="SUPFAM" id="SSF47923">
    <property type="entry name" value="Ypt/Rab-GAP domain of gyp1p"/>
    <property type="match status" value="2"/>
</dbReference>
<feature type="domain" description="Rhodanese" evidence="3">
    <location>
        <begin position="732"/>
        <end position="758"/>
    </location>
</feature>
<protein>
    <submittedName>
        <fullName evidence="4">Tbc domain-containing protein</fullName>
    </submittedName>
</protein>
<dbReference type="InterPro" id="IPR001763">
    <property type="entry name" value="Rhodanese-like_dom"/>
</dbReference>
<dbReference type="InterPro" id="IPR011009">
    <property type="entry name" value="Kinase-like_dom_sf"/>
</dbReference>
<dbReference type="Pfam" id="PF00069">
    <property type="entry name" value="Pkinase"/>
    <property type="match status" value="1"/>
</dbReference>
<dbReference type="SUPFAM" id="SSF56112">
    <property type="entry name" value="Protein kinase-like (PK-like)"/>
    <property type="match status" value="1"/>
</dbReference>
<dbReference type="PROSITE" id="PS50011">
    <property type="entry name" value="PROTEIN_KINASE_DOM"/>
    <property type="match status" value="1"/>
</dbReference>
<dbReference type="PANTHER" id="PTHR24361:SF678">
    <property type="entry name" value="SPORULATION-SPECIFIC PROTEIN 1"/>
    <property type="match status" value="1"/>
</dbReference>
<dbReference type="SUPFAM" id="SSF52821">
    <property type="entry name" value="Rhodanese/Cell cycle control phosphatase"/>
    <property type="match status" value="1"/>
</dbReference>
<dbReference type="GO" id="GO:0005524">
    <property type="term" value="F:ATP binding"/>
    <property type="evidence" value="ECO:0007669"/>
    <property type="project" value="InterPro"/>
</dbReference>
<evidence type="ECO:0000259" key="2">
    <source>
        <dbReference type="PROSITE" id="PS50086"/>
    </source>
</evidence>
<dbReference type="AlphaFoldDB" id="A0A224Z7L7"/>
<dbReference type="PROSITE" id="PS50206">
    <property type="entry name" value="RHODANESE_3"/>
    <property type="match status" value="1"/>
</dbReference>
<dbReference type="Gene3D" id="1.10.8.270">
    <property type="entry name" value="putative rabgap domain of human tbc1 domain family member 14 like domains"/>
    <property type="match status" value="1"/>
</dbReference>
<dbReference type="Pfam" id="PF00581">
    <property type="entry name" value="Rhodanese"/>
    <property type="match status" value="1"/>
</dbReference>
<dbReference type="InterPro" id="IPR000195">
    <property type="entry name" value="Rab-GAP-TBC_dom"/>
</dbReference>
<dbReference type="InterPro" id="IPR036873">
    <property type="entry name" value="Rhodanese-like_dom_sf"/>
</dbReference>
<dbReference type="InterPro" id="IPR035969">
    <property type="entry name" value="Rab-GAP_TBC_sf"/>
</dbReference>
<feature type="domain" description="Protein kinase" evidence="1">
    <location>
        <begin position="1"/>
        <end position="259"/>
    </location>
</feature>
<reference evidence="4" key="1">
    <citation type="journal article" date="2017" name="Parasit. Vectors">
        <title>Sialotranscriptomics of Rhipicephalus zambeziensis reveals intricate expression profiles of secretory proteins and suggests tight temporal transcriptional regulation during blood-feeding.</title>
        <authorList>
            <person name="de Castro M.H."/>
            <person name="de Klerk D."/>
            <person name="Pienaar R."/>
            <person name="Rees D.J.G."/>
            <person name="Mans B.J."/>
        </authorList>
    </citation>
    <scope>NUCLEOTIDE SEQUENCE</scope>
    <source>
        <tissue evidence="4">Salivary glands</tissue>
    </source>
</reference>
<evidence type="ECO:0000313" key="4">
    <source>
        <dbReference type="EMBL" id="MAA23391.1"/>
    </source>
</evidence>